<reference evidence="1" key="1">
    <citation type="submission" date="2021-02" db="EMBL/GenBank/DDBJ databases">
        <authorList>
            <person name="Nowell W R."/>
        </authorList>
    </citation>
    <scope>NUCLEOTIDE SEQUENCE</scope>
</reference>
<dbReference type="EMBL" id="CAJOBI010055829">
    <property type="protein sequence ID" value="CAF4393575.1"/>
    <property type="molecule type" value="Genomic_DNA"/>
</dbReference>
<proteinExistence type="predicted"/>
<gene>
    <name evidence="1" type="ORF">SMN809_LOCUS30117</name>
</gene>
<accession>A0A8S2VDW2</accession>
<name>A0A8S2VDW2_9BILA</name>
<evidence type="ECO:0000313" key="2">
    <source>
        <dbReference type="Proteomes" id="UP000676336"/>
    </source>
</evidence>
<organism evidence="1 2">
    <name type="scientific">Rotaria magnacalcarata</name>
    <dbReference type="NCBI Taxonomy" id="392030"/>
    <lineage>
        <taxon>Eukaryota</taxon>
        <taxon>Metazoa</taxon>
        <taxon>Spiralia</taxon>
        <taxon>Gnathifera</taxon>
        <taxon>Rotifera</taxon>
        <taxon>Eurotatoria</taxon>
        <taxon>Bdelloidea</taxon>
        <taxon>Philodinida</taxon>
        <taxon>Philodinidae</taxon>
        <taxon>Rotaria</taxon>
    </lineage>
</organism>
<dbReference type="SUPFAM" id="SSF57196">
    <property type="entry name" value="EGF/Laminin"/>
    <property type="match status" value="1"/>
</dbReference>
<sequence>ARCTVNNGGCGSNATCSYNATTKAVTCNCKGGYTNTGSSVNVIAALSTMEGVVQTPLAQIMLRQMQ</sequence>
<evidence type="ECO:0008006" key="3">
    <source>
        <dbReference type="Google" id="ProtNLM"/>
    </source>
</evidence>
<dbReference type="Gene3D" id="2.10.25.10">
    <property type="entry name" value="Laminin"/>
    <property type="match status" value="1"/>
</dbReference>
<comment type="caution">
    <text evidence="1">The sequence shown here is derived from an EMBL/GenBank/DDBJ whole genome shotgun (WGS) entry which is preliminary data.</text>
</comment>
<dbReference type="Proteomes" id="UP000676336">
    <property type="component" value="Unassembled WGS sequence"/>
</dbReference>
<dbReference type="AlphaFoldDB" id="A0A8S2VDW2"/>
<protein>
    <recommendedName>
        <fullName evidence="3">EGF-like domain-containing protein</fullName>
    </recommendedName>
</protein>
<feature type="non-terminal residue" evidence="1">
    <location>
        <position position="1"/>
    </location>
</feature>
<evidence type="ECO:0000313" key="1">
    <source>
        <dbReference type="EMBL" id="CAF4393575.1"/>
    </source>
</evidence>